<accession>E9GS52</accession>
<gene>
    <name evidence="2" type="ORF">DAPPUDRAFT_305351</name>
</gene>
<organism evidence="2 3">
    <name type="scientific">Daphnia pulex</name>
    <name type="common">Water flea</name>
    <dbReference type="NCBI Taxonomy" id="6669"/>
    <lineage>
        <taxon>Eukaryota</taxon>
        <taxon>Metazoa</taxon>
        <taxon>Ecdysozoa</taxon>
        <taxon>Arthropoda</taxon>
        <taxon>Crustacea</taxon>
        <taxon>Branchiopoda</taxon>
        <taxon>Diplostraca</taxon>
        <taxon>Cladocera</taxon>
        <taxon>Anomopoda</taxon>
        <taxon>Daphniidae</taxon>
        <taxon>Daphnia</taxon>
    </lineage>
</organism>
<proteinExistence type="predicted"/>
<evidence type="ECO:0000313" key="3">
    <source>
        <dbReference type="Proteomes" id="UP000000305"/>
    </source>
</evidence>
<protein>
    <submittedName>
        <fullName evidence="2">Uncharacterized protein</fullName>
    </submittedName>
</protein>
<dbReference type="HOGENOM" id="CLU_1449107_0_0_1"/>
<keyword evidence="3" id="KW-1185">Reference proteome</keyword>
<reference evidence="2 3" key="1">
    <citation type="journal article" date="2011" name="Science">
        <title>The ecoresponsive genome of Daphnia pulex.</title>
        <authorList>
            <person name="Colbourne J.K."/>
            <person name="Pfrender M.E."/>
            <person name="Gilbert D."/>
            <person name="Thomas W.K."/>
            <person name="Tucker A."/>
            <person name="Oakley T.H."/>
            <person name="Tokishita S."/>
            <person name="Aerts A."/>
            <person name="Arnold G.J."/>
            <person name="Basu M.K."/>
            <person name="Bauer D.J."/>
            <person name="Caceres C.E."/>
            <person name="Carmel L."/>
            <person name="Casola C."/>
            <person name="Choi J.H."/>
            <person name="Detter J.C."/>
            <person name="Dong Q."/>
            <person name="Dusheyko S."/>
            <person name="Eads B.D."/>
            <person name="Frohlich T."/>
            <person name="Geiler-Samerotte K.A."/>
            <person name="Gerlach D."/>
            <person name="Hatcher P."/>
            <person name="Jogdeo S."/>
            <person name="Krijgsveld J."/>
            <person name="Kriventseva E.V."/>
            <person name="Kultz D."/>
            <person name="Laforsch C."/>
            <person name="Lindquist E."/>
            <person name="Lopez J."/>
            <person name="Manak J.R."/>
            <person name="Muller J."/>
            <person name="Pangilinan J."/>
            <person name="Patwardhan R.P."/>
            <person name="Pitluck S."/>
            <person name="Pritham E.J."/>
            <person name="Rechtsteiner A."/>
            <person name="Rho M."/>
            <person name="Rogozin I.B."/>
            <person name="Sakarya O."/>
            <person name="Salamov A."/>
            <person name="Schaack S."/>
            <person name="Shapiro H."/>
            <person name="Shiga Y."/>
            <person name="Skalitzky C."/>
            <person name="Smith Z."/>
            <person name="Souvorov A."/>
            <person name="Sung W."/>
            <person name="Tang Z."/>
            <person name="Tsuchiya D."/>
            <person name="Tu H."/>
            <person name="Vos H."/>
            <person name="Wang M."/>
            <person name="Wolf Y.I."/>
            <person name="Yamagata H."/>
            <person name="Yamada T."/>
            <person name="Ye Y."/>
            <person name="Shaw J.R."/>
            <person name="Andrews J."/>
            <person name="Crease T.J."/>
            <person name="Tang H."/>
            <person name="Lucas S.M."/>
            <person name="Robertson H.M."/>
            <person name="Bork P."/>
            <person name="Koonin E.V."/>
            <person name="Zdobnov E.M."/>
            <person name="Grigoriev I.V."/>
            <person name="Lynch M."/>
            <person name="Boore J.L."/>
        </authorList>
    </citation>
    <scope>NUCLEOTIDE SEQUENCE [LARGE SCALE GENOMIC DNA]</scope>
</reference>
<name>E9GS52_DAPPU</name>
<dbReference type="AlphaFoldDB" id="E9GS52"/>
<evidence type="ECO:0000313" key="2">
    <source>
        <dbReference type="EMBL" id="EFX77650.1"/>
    </source>
</evidence>
<evidence type="ECO:0000256" key="1">
    <source>
        <dbReference type="SAM" id="MobiDB-lite"/>
    </source>
</evidence>
<feature type="region of interest" description="Disordered" evidence="1">
    <location>
        <begin position="120"/>
        <end position="141"/>
    </location>
</feature>
<sequence>MTCFVPNFQVLPDMLSTWGCPQRFSLLVYSSSKQVPETPLKHQGAERGARGMKTIYSHRSPLDHQPARDENALARTPPIVDSAFGKTTAALHPLLHGSHPRTITWALTCFDVKIPSKGERDTQSRFRHRHHKPKSEKGPTAATVVAIHPSSSSCFFFFKVQVSVSKNRRMKKKRRDRECVCSSWAVL</sequence>
<dbReference type="EMBL" id="GL732561">
    <property type="protein sequence ID" value="EFX77650.1"/>
    <property type="molecule type" value="Genomic_DNA"/>
</dbReference>
<dbReference type="KEGG" id="dpx:DAPPUDRAFT_305351"/>
<dbReference type="Proteomes" id="UP000000305">
    <property type="component" value="Unassembled WGS sequence"/>
</dbReference>
<dbReference type="InParanoid" id="E9GS52"/>
<feature type="compositionally biased region" description="Basic residues" evidence="1">
    <location>
        <begin position="125"/>
        <end position="134"/>
    </location>
</feature>